<evidence type="ECO:0000256" key="5">
    <source>
        <dbReference type="ARBA" id="ARBA00023136"/>
    </source>
</evidence>
<dbReference type="PROSITE" id="PS50928">
    <property type="entry name" value="ABC_TM1"/>
    <property type="match status" value="1"/>
</dbReference>
<feature type="transmembrane region" description="Helical" evidence="6">
    <location>
        <begin position="96"/>
        <end position="114"/>
    </location>
</feature>
<proteinExistence type="inferred from homology"/>
<dbReference type="HOGENOM" id="CLU_046113_7_1_11"/>
<dbReference type="InterPro" id="IPR051204">
    <property type="entry name" value="ABC_transp_perm/SBD"/>
</dbReference>
<feature type="transmembrane region" description="Helical" evidence="6">
    <location>
        <begin position="26"/>
        <end position="51"/>
    </location>
</feature>
<protein>
    <submittedName>
        <fullName evidence="8">Binding-protein-dependent transport systems inner membrane component</fullName>
    </submittedName>
</protein>
<gene>
    <name evidence="8" type="ordered locus">Bcav_2670</name>
</gene>
<organism evidence="8 9">
    <name type="scientific">Beutenbergia cavernae (strain ATCC BAA-8 / DSM 12333 / CCUG 43141 / JCM 11478 / NBRC 16432 / NCIMB 13614 / HKI 0122)</name>
    <dbReference type="NCBI Taxonomy" id="471853"/>
    <lineage>
        <taxon>Bacteria</taxon>
        <taxon>Bacillati</taxon>
        <taxon>Actinomycetota</taxon>
        <taxon>Actinomycetes</taxon>
        <taxon>Micrococcales</taxon>
        <taxon>Beutenbergiaceae</taxon>
        <taxon>Beutenbergia</taxon>
    </lineage>
</organism>
<dbReference type="PANTHER" id="PTHR30177:SF33">
    <property type="entry name" value="POSSIBLE OSMOPROTECTANT (GLYCINE BETAINE_CARNITINE_CHOLINE_L-PROLINE) TRANSPORT INTEGRAL MEMBRANE PROTEIN ABC TRANSPORTER PROZ"/>
    <property type="match status" value="1"/>
</dbReference>
<dbReference type="GO" id="GO:0031460">
    <property type="term" value="P:glycine betaine transport"/>
    <property type="evidence" value="ECO:0007669"/>
    <property type="project" value="TreeGrafter"/>
</dbReference>
<dbReference type="Gene3D" id="1.10.3720.10">
    <property type="entry name" value="MetI-like"/>
    <property type="match status" value="1"/>
</dbReference>
<evidence type="ECO:0000256" key="1">
    <source>
        <dbReference type="ARBA" id="ARBA00004141"/>
    </source>
</evidence>
<keyword evidence="9" id="KW-1185">Reference proteome</keyword>
<dbReference type="InterPro" id="IPR000515">
    <property type="entry name" value="MetI-like"/>
</dbReference>
<dbReference type="SUPFAM" id="SSF161098">
    <property type="entry name" value="MetI-like"/>
    <property type="match status" value="1"/>
</dbReference>
<dbReference type="InterPro" id="IPR035906">
    <property type="entry name" value="MetI-like_sf"/>
</dbReference>
<reference evidence="8 9" key="1">
    <citation type="journal article" date="2009" name="Stand. Genomic Sci.">
        <title>Complete genome sequence of Beutenbergia cavernae type strain (HKI 0122).</title>
        <authorList>
            <person name="Land M."/>
            <person name="Pukall R."/>
            <person name="Abt B."/>
            <person name="Goker M."/>
            <person name="Rohde M."/>
            <person name="Glavina Del Rio T."/>
            <person name="Tice H."/>
            <person name="Copeland A."/>
            <person name="Cheng J.F."/>
            <person name="Lucas S."/>
            <person name="Chen F."/>
            <person name="Nolan M."/>
            <person name="Bruce D."/>
            <person name="Goodwin L."/>
            <person name="Pitluck S."/>
            <person name="Ivanova N."/>
            <person name="Mavromatis K."/>
            <person name="Ovchinnikova G."/>
            <person name="Pati A."/>
            <person name="Chen A."/>
            <person name="Palaniappan K."/>
            <person name="Hauser L."/>
            <person name="Chang Y.J."/>
            <person name="Jefferies C.C."/>
            <person name="Saunders E."/>
            <person name="Brettin T."/>
            <person name="Detter J.C."/>
            <person name="Han C."/>
            <person name="Chain P."/>
            <person name="Bristow J."/>
            <person name="Eisen J.A."/>
            <person name="Markowitz V."/>
            <person name="Hugenholtz P."/>
            <person name="Kyrpides N.C."/>
            <person name="Klenk H.P."/>
            <person name="Lapidus A."/>
        </authorList>
    </citation>
    <scope>NUCLEOTIDE SEQUENCE [LARGE SCALE GENOMIC DNA]</scope>
    <source>
        <strain evidence="9">ATCC BAA-8 / DSM 12333 / NBRC 16432</strain>
    </source>
</reference>
<feature type="domain" description="ABC transmembrane type-1" evidence="7">
    <location>
        <begin position="34"/>
        <end position="210"/>
    </location>
</feature>
<dbReference type="AlphaFoldDB" id="C5BXN2"/>
<dbReference type="EMBL" id="CP001618">
    <property type="protein sequence ID" value="ACQ80915.1"/>
    <property type="molecule type" value="Genomic_DNA"/>
</dbReference>
<comment type="similarity">
    <text evidence="6">Belongs to the binding-protein-dependent transport system permease family.</text>
</comment>
<dbReference type="GO" id="GO:0005886">
    <property type="term" value="C:plasma membrane"/>
    <property type="evidence" value="ECO:0007669"/>
    <property type="project" value="UniProtKB-SubCell"/>
</dbReference>
<comment type="subcellular location">
    <subcellularLocation>
        <location evidence="6">Cell membrane</location>
        <topology evidence="6">Multi-pass membrane protein</topology>
    </subcellularLocation>
    <subcellularLocation>
        <location evidence="1">Membrane</location>
        <topology evidence="1">Multi-pass membrane protein</topology>
    </subcellularLocation>
</comment>
<keyword evidence="5 6" id="KW-0472">Membrane</keyword>
<dbReference type="Proteomes" id="UP000007962">
    <property type="component" value="Chromosome"/>
</dbReference>
<dbReference type="GO" id="GO:0055085">
    <property type="term" value="P:transmembrane transport"/>
    <property type="evidence" value="ECO:0007669"/>
    <property type="project" value="InterPro"/>
</dbReference>
<evidence type="ECO:0000256" key="6">
    <source>
        <dbReference type="RuleBase" id="RU363032"/>
    </source>
</evidence>
<sequence length="230" mass="23096">MNPAEVARDAVTWLNDPVNWTGPQGVLALTGVHLQMTLIAVLAAAAIALPLGTWLGHTGRGGGVVVAFSNVTRAMPTYALLILFSMSPIGRGNPATVIAVAIFAIPPMLSNAYVGVRGADADAKDAARGVGMSPASVLGRVELPLAVPLIAAGARTSAVQTIATIPIAALAGGQNLGTLITTGFATQNYGKAIAGAILVIGLCLVCEAVLAVAQRVLTPPPLRLAEAAAA</sequence>
<feature type="transmembrane region" description="Helical" evidence="6">
    <location>
        <begin position="192"/>
        <end position="213"/>
    </location>
</feature>
<accession>C5BXN2</accession>
<dbReference type="RefSeq" id="WP_015883155.1">
    <property type="nucleotide sequence ID" value="NC_012669.1"/>
</dbReference>
<dbReference type="Pfam" id="PF00528">
    <property type="entry name" value="BPD_transp_1"/>
    <property type="match status" value="1"/>
</dbReference>
<evidence type="ECO:0000259" key="7">
    <source>
        <dbReference type="PROSITE" id="PS50928"/>
    </source>
</evidence>
<dbReference type="KEGG" id="bcv:Bcav_2670"/>
<keyword evidence="2 6" id="KW-0813">Transport</keyword>
<dbReference type="PANTHER" id="PTHR30177">
    <property type="entry name" value="GLYCINE BETAINE/L-PROLINE TRANSPORT SYSTEM PERMEASE PROTEIN PROW"/>
    <property type="match status" value="1"/>
</dbReference>
<dbReference type="eggNOG" id="COG1174">
    <property type="taxonomic scope" value="Bacteria"/>
</dbReference>
<dbReference type="CDD" id="cd06261">
    <property type="entry name" value="TM_PBP2"/>
    <property type="match status" value="1"/>
</dbReference>
<evidence type="ECO:0000313" key="9">
    <source>
        <dbReference type="Proteomes" id="UP000007962"/>
    </source>
</evidence>
<feature type="transmembrane region" description="Helical" evidence="6">
    <location>
        <begin position="63"/>
        <end position="84"/>
    </location>
</feature>
<dbReference type="STRING" id="471853.Bcav_2670"/>
<evidence type="ECO:0000256" key="2">
    <source>
        <dbReference type="ARBA" id="ARBA00022448"/>
    </source>
</evidence>
<evidence type="ECO:0000313" key="8">
    <source>
        <dbReference type="EMBL" id="ACQ80915.1"/>
    </source>
</evidence>
<evidence type="ECO:0000256" key="4">
    <source>
        <dbReference type="ARBA" id="ARBA00022989"/>
    </source>
</evidence>
<name>C5BXN2_BEUC1</name>
<evidence type="ECO:0000256" key="3">
    <source>
        <dbReference type="ARBA" id="ARBA00022692"/>
    </source>
</evidence>
<keyword evidence="4 6" id="KW-1133">Transmembrane helix</keyword>
<keyword evidence="3 6" id="KW-0812">Transmembrane</keyword>
<dbReference type="OrthoDB" id="5244012at2"/>